<gene>
    <name evidence="2" type="ORF">Q3O60_05660</name>
</gene>
<keyword evidence="3" id="KW-1185">Reference proteome</keyword>
<accession>A0ABT9GX93</accession>
<keyword evidence="1" id="KW-0472">Membrane</keyword>
<comment type="caution">
    <text evidence="2">The sequence shown here is derived from an EMBL/GenBank/DDBJ whole genome shotgun (WGS) entry which is preliminary data.</text>
</comment>
<keyword evidence="1" id="KW-1133">Transmembrane helix</keyword>
<proteinExistence type="predicted"/>
<sequence length="79" mass="9288">MMTLYNRYASKHYQNRPFKAFMLTFFLVLCGFISYVAEQFYAYTGAVIVMGVMTKHILEYIEMTYEKRDQSASSLDAKN</sequence>
<dbReference type="RefSeq" id="WP_305892929.1">
    <property type="nucleotide sequence ID" value="NZ_JAUZVZ010000006.1"/>
</dbReference>
<evidence type="ECO:0000256" key="1">
    <source>
        <dbReference type="SAM" id="Phobius"/>
    </source>
</evidence>
<reference evidence="2 3" key="1">
    <citation type="submission" date="2023-08" db="EMBL/GenBank/DDBJ databases">
        <authorList>
            <person name="Joshi A."/>
            <person name="Thite S."/>
        </authorList>
    </citation>
    <scope>NUCLEOTIDE SEQUENCE [LARGE SCALE GENOMIC DNA]</scope>
    <source>
        <strain evidence="2 3">AC40</strain>
    </source>
</reference>
<organism evidence="2 3">
    <name type="scientific">Alkalimonas collagenimarina</name>
    <dbReference type="NCBI Taxonomy" id="400390"/>
    <lineage>
        <taxon>Bacteria</taxon>
        <taxon>Pseudomonadati</taxon>
        <taxon>Pseudomonadota</taxon>
        <taxon>Gammaproteobacteria</taxon>
        <taxon>Alkalimonas</taxon>
    </lineage>
</organism>
<evidence type="ECO:0000313" key="2">
    <source>
        <dbReference type="EMBL" id="MDP4535665.1"/>
    </source>
</evidence>
<dbReference type="Proteomes" id="UP001231616">
    <property type="component" value="Unassembled WGS sequence"/>
</dbReference>
<keyword evidence="1" id="KW-0812">Transmembrane</keyword>
<name>A0ABT9GX93_9GAMM</name>
<feature type="transmembrane region" description="Helical" evidence="1">
    <location>
        <begin position="20"/>
        <end position="37"/>
    </location>
</feature>
<protein>
    <submittedName>
        <fullName evidence="2">Uncharacterized protein</fullName>
    </submittedName>
</protein>
<evidence type="ECO:0000313" key="3">
    <source>
        <dbReference type="Proteomes" id="UP001231616"/>
    </source>
</evidence>
<dbReference type="EMBL" id="JAUZVZ010000006">
    <property type="protein sequence ID" value="MDP4535665.1"/>
    <property type="molecule type" value="Genomic_DNA"/>
</dbReference>